<dbReference type="PANTHER" id="PTHR47199:SF2">
    <property type="entry name" value="PHOTOSYSTEM II STABILITY_ASSEMBLY FACTOR HCF136, CHLOROPLASTIC"/>
    <property type="match status" value="1"/>
</dbReference>
<keyword evidence="2" id="KW-0604">Photosystem II</keyword>
<organism evidence="4 5">
    <name type="scientific">Desulforhopalus singaporensis</name>
    <dbReference type="NCBI Taxonomy" id="91360"/>
    <lineage>
        <taxon>Bacteria</taxon>
        <taxon>Pseudomonadati</taxon>
        <taxon>Thermodesulfobacteriota</taxon>
        <taxon>Desulfobulbia</taxon>
        <taxon>Desulfobulbales</taxon>
        <taxon>Desulfocapsaceae</taxon>
        <taxon>Desulforhopalus</taxon>
    </lineage>
</organism>
<dbReference type="SUPFAM" id="SSF110296">
    <property type="entry name" value="Oligoxyloglucan reducing end-specific cellobiohydrolase"/>
    <property type="match status" value="1"/>
</dbReference>
<proteinExistence type="predicted"/>
<dbReference type="Pfam" id="PF14870">
    <property type="entry name" value="PSII_BNR"/>
    <property type="match status" value="1"/>
</dbReference>
<name>A0A1H0SCU5_9BACT</name>
<dbReference type="InterPro" id="IPR015943">
    <property type="entry name" value="WD40/YVTN_repeat-like_dom_sf"/>
</dbReference>
<evidence type="ECO:0000313" key="5">
    <source>
        <dbReference type="Proteomes" id="UP000199073"/>
    </source>
</evidence>
<dbReference type="RefSeq" id="WP_176761221.1">
    <property type="nucleotide sequence ID" value="NZ_FNJI01000018.1"/>
</dbReference>
<dbReference type="Gene3D" id="2.130.10.10">
    <property type="entry name" value="YVTN repeat-like/Quinoprotein amine dehydrogenase"/>
    <property type="match status" value="1"/>
</dbReference>
<dbReference type="InterPro" id="IPR028203">
    <property type="entry name" value="PSII_CF48-like_dom"/>
</dbReference>
<dbReference type="Proteomes" id="UP000199073">
    <property type="component" value="Unassembled WGS sequence"/>
</dbReference>
<feature type="domain" description="Photosynthesis system II assembly factor Ycf48/Hcf136-like" evidence="3">
    <location>
        <begin position="84"/>
        <end position="174"/>
    </location>
</feature>
<dbReference type="PANTHER" id="PTHR47199">
    <property type="entry name" value="PHOTOSYSTEM II STABILITY/ASSEMBLY FACTOR HCF136, CHLOROPLASTIC"/>
    <property type="match status" value="1"/>
</dbReference>
<keyword evidence="1" id="KW-0602">Photosynthesis</keyword>
<evidence type="ECO:0000313" key="4">
    <source>
        <dbReference type="EMBL" id="SDP39530.1"/>
    </source>
</evidence>
<keyword evidence="5" id="KW-1185">Reference proteome</keyword>
<evidence type="ECO:0000259" key="3">
    <source>
        <dbReference type="Pfam" id="PF14870"/>
    </source>
</evidence>
<evidence type="ECO:0000256" key="2">
    <source>
        <dbReference type="ARBA" id="ARBA00023276"/>
    </source>
</evidence>
<sequence>MNTLEVTAGFLSTGKLFNGSFKAHLCLVCLFLLGLSSVTAYAVSSESSVMAPRASRSLLLDCQAVGSFAAAVGERGHILTSADNGKTWSQANVPTRATLTGVFFLNQNLGWAVGHDQVILRTRDGGRNWSLLYSNPQDERPLFDVFFKNAEDGVAIGAYGLYLVTSDGGDTWTEGDFMPKKYSSTVSDQETREGDDEIWDFHLFQYAPSENGHRFIAAETGNIFRSDDNTSWMAMPSPYNGSFFGVLPLEDDTLLIFGLRGHLFRSEDGGVSWRRIPVGSQATLTRGLRLKSGEIVITGLAGTLLISNDGGNSFVVRQQPDRQNILKAVQTADESLILTGAFGVKRLTLDKLGIGNGSDPHVKDN</sequence>
<reference evidence="4 5" key="1">
    <citation type="submission" date="2016-10" db="EMBL/GenBank/DDBJ databases">
        <authorList>
            <person name="de Groot N.N."/>
        </authorList>
    </citation>
    <scope>NUCLEOTIDE SEQUENCE [LARGE SCALE GENOMIC DNA]</scope>
    <source>
        <strain evidence="4 5">DSM 12130</strain>
    </source>
</reference>
<dbReference type="EMBL" id="FNJI01000018">
    <property type="protein sequence ID" value="SDP39530.1"/>
    <property type="molecule type" value="Genomic_DNA"/>
</dbReference>
<gene>
    <name evidence="4" type="ORF">SAMN05660330_02630</name>
</gene>
<dbReference type="GO" id="GO:0009523">
    <property type="term" value="C:photosystem II"/>
    <property type="evidence" value="ECO:0007669"/>
    <property type="project" value="UniProtKB-KW"/>
</dbReference>
<dbReference type="AlphaFoldDB" id="A0A1H0SCU5"/>
<dbReference type="GO" id="GO:0015979">
    <property type="term" value="P:photosynthesis"/>
    <property type="evidence" value="ECO:0007669"/>
    <property type="project" value="UniProtKB-KW"/>
</dbReference>
<dbReference type="CDD" id="cd15482">
    <property type="entry name" value="Sialidase_non-viral"/>
    <property type="match status" value="1"/>
</dbReference>
<evidence type="ECO:0000256" key="1">
    <source>
        <dbReference type="ARBA" id="ARBA00022531"/>
    </source>
</evidence>
<accession>A0A1H0SCU5</accession>
<protein>
    <recommendedName>
        <fullName evidence="3">Photosynthesis system II assembly factor Ycf48/Hcf136-like domain-containing protein</fullName>
    </recommendedName>
</protein>
<dbReference type="STRING" id="91360.SAMN05660330_02630"/>